<feature type="chain" id="PRO_5041708872" evidence="1">
    <location>
        <begin position="21"/>
        <end position="157"/>
    </location>
</feature>
<comment type="caution">
    <text evidence="2">The sequence shown here is derived from an EMBL/GenBank/DDBJ whole genome shotgun (WGS) entry which is preliminary data.</text>
</comment>
<evidence type="ECO:0000313" key="3">
    <source>
        <dbReference type="Proteomes" id="UP001187415"/>
    </source>
</evidence>
<organism evidence="2 3">
    <name type="scientific">Channa striata</name>
    <name type="common">Snakehead murrel</name>
    <name type="synonym">Ophicephalus striatus</name>
    <dbReference type="NCBI Taxonomy" id="64152"/>
    <lineage>
        <taxon>Eukaryota</taxon>
        <taxon>Metazoa</taxon>
        <taxon>Chordata</taxon>
        <taxon>Craniata</taxon>
        <taxon>Vertebrata</taxon>
        <taxon>Euteleostomi</taxon>
        <taxon>Actinopterygii</taxon>
        <taxon>Neopterygii</taxon>
        <taxon>Teleostei</taxon>
        <taxon>Neoteleostei</taxon>
        <taxon>Acanthomorphata</taxon>
        <taxon>Anabantaria</taxon>
        <taxon>Anabantiformes</taxon>
        <taxon>Channoidei</taxon>
        <taxon>Channidae</taxon>
        <taxon>Channa</taxon>
    </lineage>
</organism>
<dbReference type="Proteomes" id="UP001187415">
    <property type="component" value="Unassembled WGS sequence"/>
</dbReference>
<name>A0AA88T8D8_CHASR</name>
<evidence type="ECO:0000256" key="1">
    <source>
        <dbReference type="SAM" id="SignalP"/>
    </source>
</evidence>
<reference evidence="2" key="1">
    <citation type="submission" date="2023-07" db="EMBL/GenBank/DDBJ databases">
        <title>Chromosome-level Genome Assembly of Striped Snakehead (Channa striata).</title>
        <authorList>
            <person name="Liu H."/>
        </authorList>
    </citation>
    <scope>NUCLEOTIDE SEQUENCE</scope>
    <source>
        <strain evidence="2">Gz</strain>
        <tissue evidence="2">Muscle</tissue>
    </source>
</reference>
<dbReference type="EMBL" id="JAUPFM010000001">
    <property type="protein sequence ID" value="KAK2863209.1"/>
    <property type="molecule type" value="Genomic_DNA"/>
</dbReference>
<proteinExistence type="predicted"/>
<accession>A0AA88T8D8</accession>
<dbReference type="AlphaFoldDB" id="A0AA88T8D8"/>
<gene>
    <name evidence="2" type="ORF">Q5P01_002742</name>
</gene>
<keyword evidence="3" id="KW-1185">Reference proteome</keyword>
<evidence type="ECO:0000313" key="2">
    <source>
        <dbReference type="EMBL" id="KAK2863209.1"/>
    </source>
</evidence>
<sequence length="157" mass="17299">MLVSYLLVAVLPGEVQEARGEQLVFAPGTAVHGVRQPRGVEESAEFQTGASVVCVRRPSTRVSVCLCLGSCPPPSAFFSFLLFSSSFFFFFFSPPSCAGGDITRLASVRRLLLLLPRSRGRLLPKKRMEKSAIKKSSTKIFTIRLFCAAKRRRINAN</sequence>
<feature type="signal peptide" evidence="1">
    <location>
        <begin position="1"/>
        <end position="20"/>
    </location>
</feature>
<keyword evidence="1" id="KW-0732">Signal</keyword>
<protein>
    <submittedName>
        <fullName evidence="2">Uncharacterized protein</fullName>
    </submittedName>
</protein>